<sequence>MKFGQKLAMSAETQWQEHYMHYDRLKSQLKRVEQALAHALRARQPEAGLSVLAEHTPPELLHAFRQADDDFFEMLEAELLAVDQFYRDRLDQYHEALEILGRQLLPLCVGAAEHAAKAARKAGRAGKGKAADAGGGKDKDATRRALPETAVAGLKAALVDTYRTIQKLRNFGIVNYSGFVKIFKKYRKRAYAPRVEAIEEVRRVEVLAARAASAFLHRQHSSGSAILRSLMRGSTGAPAGAAGNSSGITRTRAHSVAVVGRARGAVARALRSALGAERAGGAHAPLLPLAEQRAVDDAAAGALGPVGAGSSRRAGGTSARRDSDGYGKPLLQQRLAPRRAGAGADGADGERSPEDARPILDERAPPSLALPLAERMSSFGPCSSSLDLVALFASGTTTSLARGCSRSDRDEGSDGAEAVAVLADPTEPYMHALGTCAFADFARVEALINEVEALFASAFSDGNMHLARSALLVRHSRERANWRHGQRGTKVGIVLMLLIWLSWDVLVDWSPDRASPALAPARGRAWLRTVLPLYRGCGLLGLALWVSAGCLSLCTRARINYVYLLDEPALANASGALFDSAANYSICFLLSLLFSLKAVRGMGPHARINPGVYPTCTALSLPATVLLPPRRGRALLRVLARVLSGPFVESTFLVAFAADILTSLVKPLVDVAYAVCYVGSGEALLPLDEQGACAASGALNSVITPVLLAGPTFLRLCQNLRKYYDGRHRHPSLTNALKYLCSLAVSLLGTFHKEFGSVRLSGGAIPTFQLAWLSLYAASSLYAFCWDVLVDWGLGQRARRLPAPPPTAILRDGHLPAELKPTATSSSLARARDLRRDASSSTTAGSGANGAAAVGGTGGGGSQSSVETRASSSPAASGGASGAPPALAERRVPCGLREHLLYRNPALYYCAIVADLFGRFVFIYTLVPKGAHLGGGYVLTERIFLSLGPFIAAIEIARRGMWSLLRLENQQLGSGPDRPTTTDSIPLHFDKAEASARSGEEEDERSVAAALLEVVAFLAAAGAVLAFAVATRTDHE</sequence>
<organism evidence="10 11">
    <name type="scientific">Diacronema lutheri</name>
    <name type="common">Unicellular marine alga</name>
    <name type="synonym">Monochrysis lutheri</name>
    <dbReference type="NCBI Taxonomy" id="2081491"/>
    <lineage>
        <taxon>Eukaryota</taxon>
        <taxon>Haptista</taxon>
        <taxon>Haptophyta</taxon>
        <taxon>Pavlovophyceae</taxon>
        <taxon>Pavlovales</taxon>
        <taxon>Pavlovaceae</taxon>
        <taxon>Diacronema</taxon>
    </lineage>
</organism>
<evidence type="ECO:0000256" key="5">
    <source>
        <dbReference type="ARBA" id="ARBA00023136"/>
    </source>
</evidence>
<dbReference type="PANTHER" id="PTHR10783:SF103">
    <property type="entry name" value="SOLUTE CARRIER FAMILY 53 MEMBER 1"/>
    <property type="match status" value="1"/>
</dbReference>
<feature type="domain" description="SPX" evidence="9">
    <location>
        <begin position="1"/>
        <end position="200"/>
    </location>
</feature>
<dbReference type="CDD" id="cd14447">
    <property type="entry name" value="SPX"/>
    <property type="match status" value="1"/>
</dbReference>
<gene>
    <name evidence="10" type="ORF">KFE25_001834</name>
</gene>
<dbReference type="OMA" id="GPHARIN"/>
<dbReference type="OrthoDB" id="9970435at2759"/>
<comment type="caution">
    <text evidence="10">The sequence shown here is derived from an EMBL/GenBank/DDBJ whole genome shotgun (WGS) entry which is preliminary data.</text>
</comment>
<proteinExistence type="inferred from homology"/>
<dbReference type="PROSITE" id="PS51382">
    <property type="entry name" value="SPX"/>
    <property type="match status" value="1"/>
</dbReference>
<comment type="subcellular location">
    <subcellularLocation>
        <location evidence="1">Membrane</location>
        <topology evidence="1">Multi-pass membrane protein</topology>
    </subcellularLocation>
</comment>
<dbReference type="AlphaFoldDB" id="A0A8J5X7Q9"/>
<feature type="transmembrane region" description="Helical" evidence="7">
    <location>
        <begin position="771"/>
        <end position="790"/>
    </location>
</feature>
<feature type="transmembrane region" description="Helical" evidence="7">
    <location>
        <begin position="906"/>
        <end position="927"/>
    </location>
</feature>
<evidence type="ECO:0000313" key="10">
    <source>
        <dbReference type="EMBL" id="KAG8463061.1"/>
    </source>
</evidence>
<evidence type="ECO:0000259" key="8">
    <source>
        <dbReference type="PROSITE" id="PS51380"/>
    </source>
</evidence>
<evidence type="ECO:0000256" key="6">
    <source>
        <dbReference type="SAM" id="MobiDB-lite"/>
    </source>
</evidence>
<accession>A0A8J5X7Q9</accession>
<feature type="transmembrane region" description="Helical" evidence="7">
    <location>
        <begin position="1007"/>
        <end position="1030"/>
    </location>
</feature>
<keyword evidence="3 7" id="KW-0812">Transmembrane</keyword>
<dbReference type="Proteomes" id="UP000751190">
    <property type="component" value="Unassembled WGS sequence"/>
</dbReference>
<feature type="compositionally biased region" description="Basic and acidic residues" evidence="6">
    <location>
        <begin position="348"/>
        <end position="362"/>
    </location>
</feature>
<evidence type="ECO:0000256" key="4">
    <source>
        <dbReference type="ARBA" id="ARBA00022989"/>
    </source>
</evidence>
<dbReference type="PANTHER" id="PTHR10783">
    <property type="entry name" value="XENOTROPIC AND POLYTROPIC RETROVIRUS RECEPTOR 1-RELATED"/>
    <property type="match status" value="1"/>
</dbReference>
<evidence type="ECO:0000256" key="7">
    <source>
        <dbReference type="SAM" id="Phobius"/>
    </source>
</evidence>
<evidence type="ECO:0000259" key="9">
    <source>
        <dbReference type="PROSITE" id="PS51382"/>
    </source>
</evidence>
<protein>
    <recommendedName>
        <fullName evidence="12">SPX domain-containing protein</fullName>
    </recommendedName>
</protein>
<feature type="compositionally biased region" description="Gly residues" evidence="6">
    <location>
        <begin position="853"/>
        <end position="862"/>
    </location>
</feature>
<dbReference type="Pfam" id="PF03124">
    <property type="entry name" value="EXS"/>
    <property type="match status" value="1"/>
</dbReference>
<feature type="compositionally biased region" description="Low complexity" evidence="6">
    <location>
        <begin position="870"/>
        <end position="886"/>
    </location>
</feature>
<reference evidence="10" key="1">
    <citation type="submission" date="2021-05" db="EMBL/GenBank/DDBJ databases">
        <title>The genome of the haptophyte Pavlova lutheri (Diacronema luteri, Pavlovales) - a model for lipid biosynthesis in eukaryotic algae.</title>
        <authorList>
            <person name="Hulatt C.J."/>
            <person name="Posewitz M.C."/>
        </authorList>
    </citation>
    <scope>NUCLEOTIDE SEQUENCE</scope>
    <source>
        <strain evidence="10">NIVA-4/92</strain>
    </source>
</reference>
<evidence type="ECO:0000256" key="1">
    <source>
        <dbReference type="ARBA" id="ARBA00004141"/>
    </source>
</evidence>
<dbReference type="EMBL" id="JAGTXO010000018">
    <property type="protein sequence ID" value="KAG8463061.1"/>
    <property type="molecule type" value="Genomic_DNA"/>
</dbReference>
<dbReference type="InterPro" id="IPR004331">
    <property type="entry name" value="SPX_dom"/>
</dbReference>
<feature type="region of interest" description="Disordered" evidence="6">
    <location>
        <begin position="120"/>
        <end position="142"/>
    </location>
</feature>
<dbReference type="Pfam" id="PF03105">
    <property type="entry name" value="SPX"/>
    <property type="match status" value="1"/>
</dbReference>
<name>A0A8J5X7Q9_DIALT</name>
<comment type="similarity">
    <text evidence="2">Belongs to the SYG1 (TC 2.A.94) family.</text>
</comment>
<feature type="compositionally biased region" description="Low complexity" evidence="6">
    <location>
        <begin position="303"/>
        <end position="318"/>
    </location>
</feature>
<keyword evidence="11" id="KW-1185">Reference proteome</keyword>
<feature type="domain" description="EXS" evidence="8">
    <location>
        <begin position="695"/>
        <end position="999"/>
    </location>
</feature>
<feature type="compositionally biased region" description="Low complexity" evidence="6">
    <location>
        <begin position="839"/>
        <end position="852"/>
    </location>
</feature>
<feature type="region of interest" description="Disordered" evidence="6">
    <location>
        <begin position="838"/>
        <end position="886"/>
    </location>
</feature>
<dbReference type="GO" id="GO:0016020">
    <property type="term" value="C:membrane"/>
    <property type="evidence" value="ECO:0007669"/>
    <property type="project" value="UniProtKB-SubCell"/>
</dbReference>
<evidence type="ECO:0000256" key="3">
    <source>
        <dbReference type="ARBA" id="ARBA00022692"/>
    </source>
</evidence>
<dbReference type="PROSITE" id="PS51380">
    <property type="entry name" value="EXS"/>
    <property type="match status" value="1"/>
</dbReference>
<feature type="region of interest" description="Disordered" evidence="6">
    <location>
        <begin position="303"/>
        <end position="362"/>
    </location>
</feature>
<keyword evidence="4 7" id="KW-1133">Transmembrane helix</keyword>
<dbReference type="InterPro" id="IPR004342">
    <property type="entry name" value="EXS_C"/>
</dbReference>
<feature type="compositionally biased region" description="Low complexity" evidence="6">
    <location>
        <begin position="329"/>
        <end position="342"/>
    </location>
</feature>
<evidence type="ECO:0000313" key="11">
    <source>
        <dbReference type="Proteomes" id="UP000751190"/>
    </source>
</evidence>
<evidence type="ECO:0008006" key="12">
    <source>
        <dbReference type="Google" id="ProtNLM"/>
    </source>
</evidence>
<evidence type="ECO:0000256" key="2">
    <source>
        <dbReference type="ARBA" id="ARBA00009665"/>
    </source>
</evidence>
<keyword evidence="5 7" id="KW-0472">Membrane</keyword>